<dbReference type="AlphaFoldDB" id="F1T4D1"/>
<gene>
    <name evidence="1" type="ORF">HMPREF0091_10522</name>
</gene>
<dbReference type="InterPro" id="IPR013382">
    <property type="entry name" value="CRISPR-assoc_prot_Cse2"/>
</dbReference>
<name>F1T4D1_9ACTN</name>
<proteinExistence type="predicted"/>
<dbReference type="Proteomes" id="UP000005947">
    <property type="component" value="Unassembled WGS sequence"/>
</dbReference>
<reference evidence="1 2" key="1">
    <citation type="submission" date="2011-02" db="EMBL/GenBank/DDBJ databases">
        <authorList>
            <person name="Muzny D."/>
            <person name="Qin X."/>
            <person name="Buhay C."/>
            <person name="Dugan-Rocha S."/>
            <person name="Ding Y."/>
            <person name="Chen G."/>
            <person name="Hawes A."/>
            <person name="Holder M."/>
            <person name="Jhangiani S."/>
            <person name="Johnson A."/>
            <person name="Khan Z."/>
            <person name="Li Z."/>
            <person name="Liu W."/>
            <person name="Liu X."/>
            <person name="Perez L."/>
            <person name="Shen H."/>
            <person name="Wang Q."/>
            <person name="Watt J."/>
            <person name="Xi L."/>
            <person name="Xin Y."/>
            <person name="Zhou J."/>
            <person name="Deng J."/>
            <person name="Jiang H."/>
            <person name="Liu Y."/>
            <person name="Qu J."/>
            <person name="Song X.-Z."/>
            <person name="Zhang L."/>
            <person name="Villasana D."/>
            <person name="Johnson A."/>
            <person name="Liu J."/>
            <person name="Liyanage D."/>
            <person name="Lorensuhewa L."/>
            <person name="Robinson T."/>
            <person name="Song A."/>
            <person name="Song B.-B."/>
            <person name="Dinh H."/>
            <person name="Thornton R."/>
            <person name="Coyle M."/>
            <person name="Francisco L."/>
            <person name="Jackson L."/>
            <person name="Javaid M."/>
            <person name="Korchina V."/>
            <person name="Kovar C."/>
            <person name="Mata R."/>
            <person name="Mathew T."/>
            <person name="Ngo R."/>
            <person name="Nguyen L."/>
            <person name="Nguyen N."/>
            <person name="Okwuonu G."/>
            <person name="Ongeri F."/>
            <person name="Pham C."/>
            <person name="Simmons D."/>
            <person name="Wilczek-Boney K."/>
            <person name="Hale W."/>
            <person name="Jakkamsetti A."/>
            <person name="Pham P."/>
            <person name="Ruth R."/>
            <person name="San Lucas F."/>
            <person name="Warren J."/>
            <person name="Zhang J."/>
            <person name="Zhao Z."/>
            <person name="Zhou C."/>
            <person name="Zhu D."/>
            <person name="Lee S."/>
            <person name="Bess C."/>
            <person name="Blankenburg K."/>
            <person name="Forbes L."/>
            <person name="Fu Q."/>
            <person name="Gubbala S."/>
            <person name="Hirani K."/>
            <person name="Jayaseelan J.C."/>
            <person name="Lara F."/>
            <person name="Munidasa M."/>
            <person name="Palculict T."/>
            <person name="Patil S."/>
            <person name="Pu L.-L."/>
            <person name="Saada N."/>
            <person name="Tang L."/>
            <person name="Weissenberger G."/>
            <person name="Zhu Y."/>
            <person name="Hemphill L."/>
            <person name="Shang Y."/>
            <person name="Youmans B."/>
            <person name="Ayvaz T."/>
            <person name="Ross M."/>
            <person name="Santibanez J."/>
            <person name="Aqrawi P."/>
            <person name="Gross S."/>
            <person name="Joshi V."/>
            <person name="Fowler G."/>
            <person name="Nazareth L."/>
            <person name="Reid J."/>
            <person name="Worley K."/>
            <person name="Petrosino J."/>
            <person name="Highlander S."/>
            <person name="Gibbs R."/>
        </authorList>
    </citation>
    <scope>NUCLEOTIDE SEQUENCE [LARGE SCALE GENOMIC DNA]</scope>
    <source>
        <strain evidence="1 2">DSM 15829</strain>
    </source>
</reference>
<dbReference type="CDD" id="cd09731">
    <property type="entry name" value="Cse2_I-E"/>
    <property type="match status" value="1"/>
</dbReference>
<keyword evidence="2" id="KW-1185">Reference proteome</keyword>
<dbReference type="NCBIfam" id="TIGR02548">
    <property type="entry name" value="casB_cse2"/>
    <property type="match status" value="1"/>
</dbReference>
<protein>
    <submittedName>
        <fullName evidence="1">Putative CRISPR system CASCADE complex protein CasB</fullName>
    </submittedName>
</protein>
<dbReference type="InterPro" id="IPR038287">
    <property type="entry name" value="Cse2_sf"/>
</dbReference>
<comment type="caution">
    <text evidence="1">The sequence shown here is derived from an EMBL/GenBank/DDBJ whole genome shotgun (WGS) entry which is preliminary data.</text>
</comment>
<evidence type="ECO:0000313" key="1">
    <source>
        <dbReference type="EMBL" id="EGF23575.1"/>
    </source>
</evidence>
<sequence length="210" mass="24353">MQKGVLMNEATTGYSEVSNAVQKIVRQYLSNVDAASRRAILAKLRHSIGKPLSQSVDIWPLILTSVPDDFLSEYEGKNLKMQAVIYTLQIYALYEQGNMSAEDISTDNTVTDENALAQSFSYNMGSCLRILRLDEKQRDAMDRRFSNLITSDNIDHFYYNLRQLTGILKSKTKDSHQHINYPRLARDLYLFNFIPEKIRLSWAQEYYRFN</sequence>
<organism evidence="1 2">
    <name type="scientific">Fannyhessea vaginae DSM 15829</name>
    <dbReference type="NCBI Taxonomy" id="525256"/>
    <lineage>
        <taxon>Bacteria</taxon>
        <taxon>Bacillati</taxon>
        <taxon>Actinomycetota</taxon>
        <taxon>Coriobacteriia</taxon>
        <taxon>Coriobacteriales</taxon>
        <taxon>Atopobiaceae</taxon>
        <taxon>Fannyhessea</taxon>
    </lineage>
</organism>
<evidence type="ECO:0000313" key="2">
    <source>
        <dbReference type="Proteomes" id="UP000005947"/>
    </source>
</evidence>
<accession>F1T4D1</accession>
<dbReference type="Pfam" id="PF09485">
    <property type="entry name" value="CRISPR_Cse2"/>
    <property type="match status" value="1"/>
</dbReference>
<dbReference type="EMBL" id="ACGK02000001">
    <property type="protein sequence ID" value="EGF23575.1"/>
    <property type="molecule type" value="Genomic_DNA"/>
</dbReference>
<dbReference type="eggNOG" id="ENOG5032UPV">
    <property type="taxonomic scope" value="Bacteria"/>
</dbReference>
<dbReference type="Gene3D" id="1.10.520.40">
    <property type="entry name" value="CRISPR-associated protein Cse2"/>
    <property type="match status" value="1"/>
</dbReference>